<gene>
    <name evidence="3" type="ORF">Tsubulata_037476</name>
</gene>
<sequence>MTGHKRHRHKCLMRRRRGIPNPPPPPPVAAPVPHLVAAPAPLPVPPFVCLVCGAVLPNAVAFLVHQLLNNHCKILPPLALTFMLAKNEA</sequence>
<feature type="compositionally biased region" description="Basic residues" evidence="1">
    <location>
        <begin position="1"/>
        <end position="18"/>
    </location>
</feature>
<name>A0A9Q0FH79_9ROSI</name>
<comment type="caution">
    <text evidence="3">The sequence shown here is derived from an EMBL/GenBank/DDBJ whole genome shotgun (WGS) entry which is preliminary data.</text>
</comment>
<organism evidence="3 4">
    <name type="scientific">Turnera subulata</name>
    <dbReference type="NCBI Taxonomy" id="218843"/>
    <lineage>
        <taxon>Eukaryota</taxon>
        <taxon>Viridiplantae</taxon>
        <taxon>Streptophyta</taxon>
        <taxon>Embryophyta</taxon>
        <taxon>Tracheophyta</taxon>
        <taxon>Spermatophyta</taxon>
        <taxon>Magnoliopsida</taxon>
        <taxon>eudicotyledons</taxon>
        <taxon>Gunneridae</taxon>
        <taxon>Pentapetalae</taxon>
        <taxon>rosids</taxon>
        <taxon>fabids</taxon>
        <taxon>Malpighiales</taxon>
        <taxon>Passifloraceae</taxon>
        <taxon>Turnera</taxon>
    </lineage>
</organism>
<evidence type="ECO:0000313" key="4">
    <source>
        <dbReference type="Proteomes" id="UP001141552"/>
    </source>
</evidence>
<dbReference type="EMBL" id="JAKUCV010005368">
    <property type="protein sequence ID" value="KAJ4831446.1"/>
    <property type="molecule type" value="Genomic_DNA"/>
</dbReference>
<feature type="region of interest" description="Disordered" evidence="1">
    <location>
        <begin position="1"/>
        <end position="26"/>
    </location>
</feature>
<feature type="domain" description="C2H2-type" evidence="2">
    <location>
        <begin position="49"/>
        <end position="71"/>
    </location>
</feature>
<reference evidence="3" key="1">
    <citation type="submission" date="2022-02" db="EMBL/GenBank/DDBJ databases">
        <authorList>
            <person name="Henning P.M."/>
            <person name="McCubbin A.G."/>
            <person name="Shore J.S."/>
        </authorList>
    </citation>
    <scope>NUCLEOTIDE SEQUENCE</scope>
    <source>
        <strain evidence="3">F60SS</strain>
        <tissue evidence="3">Leaves</tissue>
    </source>
</reference>
<keyword evidence="4" id="KW-1185">Reference proteome</keyword>
<evidence type="ECO:0000256" key="1">
    <source>
        <dbReference type="SAM" id="MobiDB-lite"/>
    </source>
</evidence>
<dbReference type="Proteomes" id="UP001141552">
    <property type="component" value="Unassembled WGS sequence"/>
</dbReference>
<reference evidence="3" key="2">
    <citation type="journal article" date="2023" name="Plants (Basel)">
        <title>Annotation of the Turnera subulata (Passifloraceae) Draft Genome Reveals the S-Locus Evolved after the Divergence of Turneroideae from Passifloroideae in a Stepwise Manner.</title>
        <authorList>
            <person name="Henning P.M."/>
            <person name="Roalson E.H."/>
            <person name="Mir W."/>
            <person name="McCubbin A.G."/>
            <person name="Shore J.S."/>
        </authorList>
    </citation>
    <scope>NUCLEOTIDE SEQUENCE</scope>
    <source>
        <strain evidence="3">F60SS</strain>
    </source>
</reference>
<dbReference type="PROSITE" id="PS00028">
    <property type="entry name" value="ZINC_FINGER_C2H2_1"/>
    <property type="match status" value="1"/>
</dbReference>
<evidence type="ECO:0000259" key="2">
    <source>
        <dbReference type="PROSITE" id="PS00028"/>
    </source>
</evidence>
<protein>
    <recommendedName>
        <fullName evidence="2">C2H2-type domain-containing protein</fullName>
    </recommendedName>
</protein>
<accession>A0A9Q0FH79</accession>
<evidence type="ECO:0000313" key="3">
    <source>
        <dbReference type="EMBL" id="KAJ4831446.1"/>
    </source>
</evidence>
<proteinExistence type="predicted"/>
<dbReference type="InterPro" id="IPR013087">
    <property type="entry name" value="Znf_C2H2_type"/>
</dbReference>
<dbReference type="AlphaFoldDB" id="A0A9Q0FH79"/>